<evidence type="ECO:0000259" key="1">
    <source>
        <dbReference type="PROSITE" id="PS51186"/>
    </source>
</evidence>
<dbReference type="PANTHER" id="PTHR43415:SF3">
    <property type="entry name" value="GNAT-FAMILY ACETYLTRANSFERASE"/>
    <property type="match status" value="1"/>
</dbReference>
<comment type="caution">
    <text evidence="2">The sequence shown here is derived from an EMBL/GenBank/DDBJ whole genome shotgun (WGS) entry which is preliminary data.</text>
</comment>
<dbReference type="Proteomes" id="UP000288623">
    <property type="component" value="Unassembled WGS sequence"/>
</dbReference>
<dbReference type="GO" id="GO:0016747">
    <property type="term" value="F:acyltransferase activity, transferring groups other than amino-acyl groups"/>
    <property type="evidence" value="ECO:0007669"/>
    <property type="project" value="InterPro"/>
</dbReference>
<dbReference type="AlphaFoldDB" id="A0A433RPN9"/>
<dbReference type="InterPro" id="IPR000182">
    <property type="entry name" value="GNAT_dom"/>
</dbReference>
<reference evidence="2 3" key="1">
    <citation type="submission" date="2014-11" db="EMBL/GenBank/DDBJ databases">
        <title>Genome sequence and analysis of novel Kurthia sp.</title>
        <authorList>
            <person name="Lawson J.N."/>
            <person name="Gonzalez J.E."/>
            <person name="Rinauldi L."/>
            <person name="Xuan Z."/>
            <person name="Firman A."/>
            <person name="Shaddox L."/>
            <person name="Trudeau A."/>
            <person name="Shah S."/>
            <person name="Reiman D."/>
        </authorList>
    </citation>
    <scope>NUCLEOTIDE SEQUENCE [LARGE SCALE GENOMIC DNA]</scope>
    <source>
        <strain evidence="2 3">3B1D</strain>
    </source>
</reference>
<proteinExistence type="predicted"/>
<dbReference type="InterPro" id="IPR016181">
    <property type="entry name" value="Acyl_CoA_acyltransferase"/>
</dbReference>
<evidence type="ECO:0000313" key="3">
    <source>
        <dbReference type="Proteomes" id="UP000288623"/>
    </source>
</evidence>
<dbReference type="PROSITE" id="PS51186">
    <property type="entry name" value="GNAT"/>
    <property type="match status" value="1"/>
</dbReference>
<keyword evidence="2" id="KW-0808">Transferase</keyword>
<protein>
    <submittedName>
        <fullName evidence="2">Acetyltransferase</fullName>
    </submittedName>
</protein>
<dbReference type="Pfam" id="PF00583">
    <property type="entry name" value="Acetyltransf_1"/>
    <property type="match status" value="1"/>
</dbReference>
<dbReference type="Gene3D" id="3.40.630.30">
    <property type="match status" value="1"/>
</dbReference>
<dbReference type="SUPFAM" id="SSF55729">
    <property type="entry name" value="Acyl-CoA N-acyltransferases (Nat)"/>
    <property type="match status" value="1"/>
</dbReference>
<name>A0A433RPN9_9BACL</name>
<dbReference type="PANTHER" id="PTHR43415">
    <property type="entry name" value="SPERMIDINE N(1)-ACETYLTRANSFERASE"/>
    <property type="match status" value="1"/>
</dbReference>
<keyword evidence="3" id="KW-1185">Reference proteome</keyword>
<dbReference type="EMBL" id="JTFC01000042">
    <property type="protein sequence ID" value="RUS52381.1"/>
    <property type="molecule type" value="Genomic_DNA"/>
</dbReference>
<accession>A0A433RPN9</accession>
<gene>
    <name evidence="2" type="ORF">QI30_16545</name>
</gene>
<sequence>MKPIRGLFRMTIRLATVGDAPEMLALHRKILEEPYYFVTRLEEFNRSLEQQILWIEDKQTNEREVIFVAEENEKVVGWLYFQSPRRVLLQHTGTFFMMVDEDYRQQGIGSKLLKQLLKWARENPLIEKVSLSVFSINEPAIELYKKAGFVVEGRKVKEFKIDDDQYIDDILMYKFV</sequence>
<evidence type="ECO:0000313" key="2">
    <source>
        <dbReference type="EMBL" id="RUS52381.1"/>
    </source>
</evidence>
<dbReference type="CDD" id="cd04301">
    <property type="entry name" value="NAT_SF"/>
    <property type="match status" value="1"/>
</dbReference>
<organism evidence="2 3">
    <name type="scientific">Candidatus Kurthia intestinigallinarum</name>
    <dbReference type="NCBI Taxonomy" id="1562256"/>
    <lineage>
        <taxon>Bacteria</taxon>
        <taxon>Bacillati</taxon>
        <taxon>Bacillota</taxon>
        <taxon>Bacilli</taxon>
        <taxon>Bacillales</taxon>
        <taxon>Caryophanaceae</taxon>
        <taxon>Kurthia</taxon>
    </lineage>
</organism>
<feature type="domain" description="N-acetyltransferase" evidence="1">
    <location>
        <begin position="10"/>
        <end position="176"/>
    </location>
</feature>